<dbReference type="OrthoDB" id="9999473at2"/>
<dbReference type="RefSeq" id="WP_045109281.1">
    <property type="nucleotide sequence ID" value="NZ_CAWRBC010000119.1"/>
</dbReference>
<organism evidence="1 2">
    <name type="scientific">Moritella viscosa</name>
    <dbReference type="NCBI Taxonomy" id="80854"/>
    <lineage>
        <taxon>Bacteria</taxon>
        <taxon>Pseudomonadati</taxon>
        <taxon>Pseudomonadota</taxon>
        <taxon>Gammaproteobacteria</taxon>
        <taxon>Alteromonadales</taxon>
        <taxon>Moritellaceae</taxon>
        <taxon>Moritella</taxon>
    </lineage>
</organism>
<reference evidence="1 2" key="1">
    <citation type="submission" date="2016-11" db="EMBL/GenBank/DDBJ databases">
        <authorList>
            <person name="Jaros S."/>
            <person name="Januszkiewicz K."/>
            <person name="Wedrychowicz H."/>
        </authorList>
    </citation>
    <scope>NUCLEOTIDE SEQUENCE [LARGE SCALE GENOMIC DNA]</scope>
    <source>
        <strain evidence="1">NVI 5450</strain>
    </source>
</reference>
<evidence type="ECO:0000313" key="1">
    <source>
        <dbReference type="EMBL" id="SGY86078.1"/>
    </source>
</evidence>
<accession>A0A1L0ASZ2</accession>
<dbReference type="AlphaFoldDB" id="A0A1L0ASZ2"/>
<dbReference type="EMBL" id="FPLD01000018">
    <property type="protein sequence ID" value="SGY86078.1"/>
    <property type="molecule type" value="Genomic_DNA"/>
</dbReference>
<gene>
    <name evidence="1" type="ORF">NVI5450_0583</name>
</gene>
<dbReference type="Proteomes" id="UP000183794">
    <property type="component" value="Unassembled WGS sequence"/>
</dbReference>
<protein>
    <submittedName>
        <fullName evidence="1">Uncharacterized protein</fullName>
    </submittedName>
</protein>
<proteinExistence type="predicted"/>
<evidence type="ECO:0000313" key="2">
    <source>
        <dbReference type="Proteomes" id="UP000183794"/>
    </source>
</evidence>
<name>A0A1L0ASZ2_9GAMM</name>
<sequence>MKHANIGNQNALKNEDDKATSKLICRVNPKIKAQWVKSAQKEGKKLTEWVTDVLNEKASA</sequence>